<feature type="compositionally biased region" description="Low complexity" evidence="1">
    <location>
        <begin position="754"/>
        <end position="763"/>
    </location>
</feature>
<dbReference type="Proteomes" id="UP000799118">
    <property type="component" value="Unassembled WGS sequence"/>
</dbReference>
<feature type="compositionally biased region" description="Low complexity" evidence="1">
    <location>
        <begin position="60"/>
        <end position="77"/>
    </location>
</feature>
<feature type="compositionally biased region" description="Basic and acidic residues" evidence="1">
    <location>
        <begin position="419"/>
        <end position="438"/>
    </location>
</feature>
<feature type="region of interest" description="Disordered" evidence="1">
    <location>
        <begin position="303"/>
        <end position="336"/>
    </location>
</feature>
<feature type="region of interest" description="Disordered" evidence="1">
    <location>
        <begin position="798"/>
        <end position="819"/>
    </location>
</feature>
<accession>A0A6A4GUS6</accession>
<feature type="compositionally biased region" description="Low complexity" evidence="1">
    <location>
        <begin position="20"/>
        <end position="36"/>
    </location>
</feature>
<feature type="region of interest" description="Disordered" evidence="1">
    <location>
        <begin position="1"/>
        <end position="77"/>
    </location>
</feature>
<sequence>MPKRTSSKTHAETDDEFRPSTSLNKSAKATTSSASSRPHRQTIMVPYSNDQRPSTSERPSGSTAGPSGSSFSKRPAVHGAVAASTSVGSSSKPASVGLRDELGSSKIAISVDQQKLYDEHIWFLRVVILQGLPAFLNLKMRREDTEDRPSKADWVSMFKSMSPKLIAYKDKYDFPKLPSWAAAFSFRLQALCEKVLETESALLSRYRTDWFIQGSTLIQNLFADEDQNPPGLIDPIVTPHEFIKAGLLNFTQFKVSYQDTLDGIPRGQRLPSQILYETQFMVTAPPTNQPFSLHGYAADSSRFDPANDPLDANRRFRDIKPPRPRASTKDPSPPMRLIGEDYSASDIEYVGQAPPNPGKLRPALFADHRGLKPTPIDPRMAYSTSTTKIPGFDGFPKLEGGRVNTSLFDYDSIFTRGGADPKKRKDPTKVEKKSNKKGEEILMIPRPATKGVAMITERFACPGDFQDNERVRLHVNFDSLVGSMVPLQTFPSTSCTTCIKSGLQCSMPPTESNPDSPVCHPCWKSHASCSFTFPLARADEERRRLYTFCRGNNATIGAEGAALFEENAALHRMGHLDLEYDGIEFPIFQGVSRPPSPSQSRVGHLESLMDPLVPPPIPSLIKKPSSKVVSKRISPSAVPIPSSESSDSSSDAEYVNQPLDKAVEEEESEEESGDDDAVADASNGDDANGEDDENASDEEEEDNVVEVLEPESDNGTPRSPQLVKRARSVDLFEEPAPPPKKARRSLSTRRPVTSSSMVASDSSAKFIPPKQLAKQSKAVSKHKMEVVVPQTTVTQLRRQLFKKSGAHQPEGSSSKTKRK</sequence>
<reference evidence="2" key="1">
    <citation type="journal article" date="2019" name="Environ. Microbiol.">
        <title>Fungal ecological strategies reflected in gene transcription - a case study of two litter decomposers.</title>
        <authorList>
            <person name="Barbi F."/>
            <person name="Kohler A."/>
            <person name="Barry K."/>
            <person name="Baskaran P."/>
            <person name="Daum C."/>
            <person name="Fauchery L."/>
            <person name="Ihrmark K."/>
            <person name="Kuo A."/>
            <person name="LaButti K."/>
            <person name="Lipzen A."/>
            <person name="Morin E."/>
            <person name="Grigoriev I.V."/>
            <person name="Henrissat B."/>
            <person name="Lindahl B."/>
            <person name="Martin F."/>
        </authorList>
    </citation>
    <scope>NUCLEOTIDE SEQUENCE</scope>
    <source>
        <strain evidence="2">JB14</strain>
    </source>
</reference>
<evidence type="ECO:0000256" key="1">
    <source>
        <dbReference type="SAM" id="MobiDB-lite"/>
    </source>
</evidence>
<feature type="compositionally biased region" description="Basic and acidic residues" evidence="1">
    <location>
        <begin position="311"/>
        <end position="321"/>
    </location>
</feature>
<evidence type="ECO:0000313" key="3">
    <source>
        <dbReference type="Proteomes" id="UP000799118"/>
    </source>
</evidence>
<dbReference type="SUPFAM" id="SSF57701">
    <property type="entry name" value="Zn2/Cys6 DNA-binding domain"/>
    <property type="match status" value="1"/>
</dbReference>
<feature type="compositionally biased region" description="Polar residues" evidence="1">
    <location>
        <begin position="810"/>
        <end position="819"/>
    </location>
</feature>
<feature type="compositionally biased region" description="Low complexity" evidence="1">
    <location>
        <begin position="619"/>
        <end position="653"/>
    </location>
</feature>
<gene>
    <name evidence="2" type="ORF">BT96DRAFT_946810</name>
</gene>
<dbReference type="AlphaFoldDB" id="A0A6A4GUS6"/>
<dbReference type="GO" id="GO:0000981">
    <property type="term" value="F:DNA-binding transcription factor activity, RNA polymerase II-specific"/>
    <property type="evidence" value="ECO:0007669"/>
    <property type="project" value="InterPro"/>
</dbReference>
<feature type="compositionally biased region" description="Basic and acidic residues" evidence="1">
    <location>
        <begin position="9"/>
        <end position="18"/>
    </location>
</feature>
<evidence type="ECO:0000313" key="2">
    <source>
        <dbReference type="EMBL" id="KAE9389488.1"/>
    </source>
</evidence>
<feature type="region of interest" description="Disordered" evidence="1">
    <location>
        <begin position="619"/>
        <end position="763"/>
    </location>
</feature>
<proteinExistence type="predicted"/>
<feature type="compositionally biased region" description="Polar residues" evidence="1">
    <location>
        <begin position="48"/>
        <end position="59"/>
    </location>
</feature>
<name>A0A6A4GUS6_9AGAR</name>
<dbReference type="GO" id="GO:0008270">
    <property type="term" value="F:zinc ion binding"/>
    <property type="evidence" value="ECO:0007669"/>
    <property type="project" value="InterPro"/>
</dbReference>
<dbReference type="InterPro" id="IPR036864">
    <property type="entry name" value="Zn2-C6_fun-type_DNA-bd_sf"/>
</dbReference>
<keyword evidence="3" id="KW-1185">Reference proteome</keyword>
<protein>
    <submittedName>
        <fullName evidence="2">Uncharacterized protein</fullName>
    </submittedName>
</protein>
<feature type="compositionally biased region" description="Acidic residues" evidence="1">
    <location>
        <begin position="663"/>
        <end position="678"/>
    </location>
</feature>
<feature type="compositionally biased region" description="Acidic residues" evidence="1">
    <location>
        <begin position="687"/>
        <end position="712"/>
    </location>
</feature>
<feature type="region of interest" description="Disordered" evidence="1">
    <location>
        <begin position="417"/>
        <end position="438"/>
    </location>
</feature>
<dbReference type="EMBL" id="ML769694">
    <property type="protein sequence ID" value="KAE9389488.1"/>
    <property type="molecule type" value="Genomic_DNA"/>
</dbReference>
<organism evidence="2 3">
    <name type="scientific">Gymnopus androsaceus JB14</name>
    <dbReference type="NCBI Taxonomy" id="1447944"/>
    <lineage>
        <taxon>Eukaryota</taxon>
        <taxon>Fungi</taxon>
        <taxon>Dikarya</taxon>
        <taxon>Basidiomycota</taxon>
        <taxon>Agaricomycotina</taxon>
        <taxon>Agaricomycetes</taxon>
        <taxon>Agaricomycetidae</taxon>
        <taxon>Agaricales</taxon>
        <taxon>Marasmiineae</taxon>
        <taxon>Omphalotaceae</taxon>
        <taxon>Gymnopus</taxon>
    </lineage>
</organism>